<dbReference type="SUPFAM" id="SSF47928">
    <property type="entry name" value="N-terminal domain of the delta subunit of the F1F0-ATP synthase"/>
    <property type="match status" value="1"/>
</dbReference>
<evidence type="ECO:0000256" key="1">
    <source>
        <dbReference type="ARBA" id="ARBA00004370"/>
    </source>
</evidence>
<dbReference type="HAMAP" id="MF_01416">
    <property type="entry name" value="ATP_synth_delta_bact"/>
    <property type="match status" value="1"/>
</dbReference>
<keyword evidence="6 7" id="KW-0066">ATP synthesis</keyword>
<evidence type="ECO:0000313" key="10">
    <source>
        <dbReference type="Proteomes" id="UP000007881"/>
    </source>
</evidence>
<dbReference type="GO" id="GO:0005886">
    <property type="term" value="C:plasma membrane"/>
    <property type="evidence" value="ECO:0007669"/>
    <property type="project" value="UniProtKB-SubCell"/>
</dbReference>
<keyword evidence="9" id="KW-0378">Hydrolase</keyword>
<keyword evidence="7" id="KW-1003">Cell membrane</keyword>
<evidence type="ECO:0000256" key="4">
    <source>
        <dbReference type="ARBA" id="ARBA00023065"/>
    </source>
</evidence>
<keyword evidence="8" id="KW-0175">Coiled coil</keyword>
<accession>I0IAR9</accession>
<dbReference type="PROSITE" id="PS00389">
    <property type="entry name" value="ATPASE_DELTA"/>
    <property type="match status" value="1"/>
</dbReference>
<dbReference type="STRING" id="1142394.PSMK_01980"/>
<dbReference type="Pfam" id="PF00213">
    <property type="entry name" value="OSCP"/>
    <property type="match status" value="1"/>
</dbReference>
<keyword evidence="4 7" id="KW-0406">Ion transport</keyword>
<dbReference type="InterPro" id="IPR000711">
    <property type="entry name" value="ATPase_OSCP/dsu"/>
</dbReference>
<comment type="similarity">
    <text evidence="7">Belongs to the ATPase delta chain family.</text>
</comment>
<evidence type="ECO:0000256" key="7">
    <source>
        <dbReference type="HAMAP-Rule" id="MF_01416"/>
    </source>
</evidence>
<keyword evidence="5 7" id="KW-0472">Membrane</keyword>
<dbReference type="EMBL" id="AP012338">
    <property type="protein sequence ID" value="BAM02357.1"/>
    <property type="molecule type" value="Genomic_DNA"/>
</dbReference>
<gene>
    <name evidence="7 9" type="primary">atpH</name>
    <name evidence="9" type="ordered locus">PSMK_01980</name>
</gene>
<dbReference type="RefSeq" id="WP_014435577.1">
    <property type="nucleotide sequence ID" value="NC_017080.1"/>
</dbReference>
<dbReference type="HOGENOM" id="CLU_085114_4_1_0"/>
<dbReference type="Gene3D" id="1.10.520.20">
    <property type="entry name" value="N-terminal domain of the delta subunit of the F1F0-ATP synthase"/>
    <property type="match status" value="1"/>
</dbReference>
<dbReference type="PANTHER" id="PTHR11910">
    <property type="entry name" value="ATP SYNTHASE DELTA CHAIN"/>
    <property type="match status" value="1"/>
</dbReference>
<dbReference type="InterPro" id="IPR026015">
    <property type="entry name" value="ATP_synth_OSCP/delta_N_sf"/>
</dbReference>
<feature type="coiled-coil region" evidence="8">
    <location>
        <begin position="19"/>
        <end position="46"/>
    </location>
</feature>
<reference evidence="9 10" key="1">
    <citation type="submission" date="2012-02" db="EMBL/GenBank/DDBJ databases">
        <title>Complete genome sequence of Phycisphaera mikurensis NBRC 102666.</title>
        <authorList>
            <person name="Ankai A."/>
            <person name="Hosoyama A."/>
            <person name="Terui Y."/>
            <person name="Sekine M."/>
            <person name="Fukai R."/>
            <person name="Kato Y."/>
            <person name="Nakamura S."/>
            <person name="Yamada-Narita S."/>
            <person name="Kawakoshi A."/>
            <person name="Fukunaga Y."/>
            <person name="Yamazaki S."/>
            <person name="Fujita N."/>
        </authorList>
    </citation>
    <scope>NUCLEOTIDE SEQUENCE [LARGE SCALE GENOMIC DNA]</scope>
    <source>
        <strain evidence="10">NBRC 102666 / KCTC 22515 / FYK2301M01</strain>
    </source>
</reference>
<evidence type="ECO:0000256" key="8">
    <source>
        <dbReference type="SAM" id="Coils"/>
    </source>
</evidence>
<dbReference type="InterPro" id="IPR020781">
    <property type="entry name" value="ATPase_OSCP/d_CS"/>
</dbReference>
<comment type="subunit">
    <text evidence="7">F-type ATPases have 2 components, F(1) - the catalytic core - and F(0) - the membrane proton channel. F(1) has five subunits: alpha(3), beta(3), gamma(1), delta(1), epsilon(1). F(0) has three main subunits: a(1), b(2) and c(10-14). The alpha and beta chains form an alternating ring which encloses part of the gamma chain. F(1) is attached to F(0) by a central stalk formed by the gamma and epsilon chains, while a peripheral stalk is formed by the delta and b chains.</text>
</comment>
<comment type="function">
    <text evidence="7">This protein is part of the stalk that links CF(0) to CF(1). It either transmits conformational changes from CF(0) to CF(1) or is implicated in proton conduction.</text>
</comment>
<name>I0IAR9_PHYMF</name>
<keyword evidence="7" id="KW-0139">CF(1)</keyword>
<dbReference type="GO" id="GO:0046933">
    <property type="term" value="F:proton-transporting ATP synthase activity, rotational mechanism"/>
    <property type="evidence" value="ECO:0007669"/>
    <property type="project" value="UniProtKB-UniRule"/>
</dbReference>
<keyword evidence="7" id="KW-0997">Cell inner membrane</keyword>
<dbReference type="GO" id="GO:0045259">
    <property type="term" value="C:proton-transporting ATP synthase complex"/>
    <property type="evidence" value="ECO:0007669"/>
    <property type="project" value="UniProtKB-KW"/>
</dbReference>
<dbReference type="eggNOG" id="COG0712">
    <property type="taxonomic scope" value="Bacteria"/>
</dbReference>
<keyword evidence="2 7" id="KW-0813">Transport</keyword>
<sequence>MPETSTQTNQVGRVYADALIELAQKHDRLDEVADEAQQLSDLLREQPRLQTLLSNPAITSADRVDLVERVFAGKVSDTLFKFLSVMARKDRLDELDAVLVSVRQRVADIRGEVEVDAWTAKEMGEDLRNDVRDRVASALGGKAVTLREHVDPSLLGGLKLRVGDRLVDGTAATRLRLLRRNLITAGKTAARDAAAVSGSAG</sequence>
<evidence type="ECO:0000256" key="2">
    <source>
        <dbReference type="ARBA" id="ARBA00022448"/>
    </source>
</evidence>
<comment type="subcellular location">
    <subcellularLocation>
        <location evidence="7">Cell inner membrane</location>
        <topology evidence="7">Peripheral membrane protein</topology>
    </subcellularLocation>
    <subcellularLocation>
        <location evidence="1">Membrane</location>
    </subcellularLocation>
</comment>
<evidence type="ECO:0000256" key="3">
    <source>
        <dbReference type="ARBA" id="ARBA00022781"/>
    </source>
</evidence>
<evidence type="ECO:0000256" key="5">
    <source>
        <dbReference type="ARBA" id="ARBA00023136"/>
    </source>
</evidence>
<protein>
    <recommendedName>
        <fullName evidence="7">ATP synthase subunit delta</fullName>
    </recommendedName>
    <alternativeName>
        <fullName evidence="7">ATP synthase F(1) sector subunit delta</fullName>
    </alternativeName>
    <alternativeName>
        <fullName evidence="7">F-type ATPase subunit delta</fullName>
        <shortName evidence="7">F-ATPase subunit delta</shortName>
    </alternativeName>
</protein>
<dbReference type="NCBIfam" id="TIGR01145">
    <property type="entry name" value="ATP_synt_delta"/>
    <property type="match status" value="1"/>
</dbReference>
<evidence type="ECO:0000313" key="9">
    <source>
        <dbReference type="EMBL" id="BAM02357.1"/>
    </source>
</evidence>
<evidence type="ECO:0000256" key="6">
    <source>
        <dbReference type="ARBA" id="ARBA00023310"/>
    </source>
</evidence>
<keyword evidence="10" id="KW-1185">Reference proteome</keyword>
<proteinExistence type="inferred from homology"/>
<comment type="function">
    <text evidence="7">F(1)F(0) ATP synthase produces ATP from ADP in the presence of a proton or sodium gradient. F-type ATPases consist of two structural domains, F(1) containing the extramembraneous catalytic core and F(0) containing the membrane proton channel, linked together by a central stalk and a peripheral stalk. During catalysis, ATP synthesis in the catalytic domain of F(1) is coupled via a rotary mechanism of the central stalk subunits to proton translocation.</text>
</comment>
<organism evidence="9 10">
    <name type="scientific">Phycisphaera mikurensis (strain NBRC 102666 / KCTC 22515 / FYK2301M01)</name>
    <dbReference type="NCBI Taxonomy" id="1142394"/>
    <lineage>
        <taxon>Bacteria</taxon>
        <taxon>Pseudomonadati</taxon>
        <taxon>Planctomycetota</taxon>
        <taxon>Phycisphaerae</taxon>
        <taxon>Phycisphaerales</taxon>
        <taxon>Phycisphaeraceae</taxon>
        <taxon>Phycisphaera</taxon>
    </lineage>
</organism>
<dbReference type="GO" id="GO:0016787">
    <property type="term" value="F:hydrolase activity"/>
    <property type="evidence" value="ECO:0007669"/>
    <property type="project" value="UniProtKB-KW"/>
</dbReference>
<dbReference type="Proteomes" id="UP000007881">
    <property type="component" value="Chromosome"/>
</dbReference>
<dbReference type="AlphaFoldDB" id="I0IAR9"/>
<dbReference type="KEGG" id="phm:PSMK_01980"/>
<keyword evidence="3 7" id="KW-0375">Hydrogen ion transport</keyword>
<dbReference type="PRINTS" id="PR00125">
    <property type="entry name" value="ATPASEDELTA"/>
</dbReference>
<dbReference type="OrthoDB" id="9802471at2"/>